<name>A0A6C2YVT2_9BACT</name>
<reference evidence="17" key="1">
    <citation type="submission" date="2019-04" db="EMBL/GenBank/DDBJ databases">
        <authorList>
            <consortium name="Science for Life Laboratories"/>
        </authorList>
    </citation>
    <scope>NUCLEOTIDE SEQUENCE</scope>
    <source>
        <strain evidence="17">MBLW1</strain>
    </source>
</reference>
<evidence type="ECO:0000256" key="10">
    <source>
        <dbReference type="ARBA" id="ARBA00022842"/>
    </source>
</evidence>
<feature type="domain" description="Pyruvate kinase barrel" evidence="15">
    <location>
        <begin position="3"/>
        <end position="321"/>
    </location>
</feature>
<dbReference type="Gene3D" id="3.40.1380.20">
    <property type="entry name" value="Pyruvate kinase, C-terminal domain"/>
    <property type="match status" value="1"/>
</dbReference>
<evidence type="ECO:0000313" key="17">
    <source>
        <dbReference type="EMBL" id="VIP05477.1"/>
    </source>
</evidence>
<dbReference type="Proteomes" id="UP000464378">
    <property type="component" value="Chromosome"/>
</dbReference>
<dbReference type="SUPFAM" id="SSF50800">
    <property type="entry name" value="PK beta-barrel domain-like"/>
    <property type="match status" value="1"/>
</dbReference>
<dbReference type="GO" id="GO:0005524">
    <property type="term" value="F:ATP binding"/>
    <property type="evidence" value="ECO:0007669"/>
    <property type="project" value="UniProtKB-KW"/>
</dbReference>
<keyword evidence="18" id="KW-1185">Reference proteome</keyword>
<evidence type="ECO:0000259" key="16">
    <source>
        <dbReference type="Pfam" id="PF02887"/>
    </source>
</evidence>
<dbReference type="EC" id="2.7.1.40" evidence="4 13"/>
<dbReference type="Gene3D" id="2.40.33.10">
    <property type="entry name" value="PK beta-barrel domain-like"/>
    <property type="match status" value="1"/>
</dbReference>
<dbReference type="RefSeq" id="WP_162660545.1">
    <property type="nucleotide sequence ID" value="NZ_LR593887.1"/>
</dbReference>
<dbReference type="InterPro" id="IPR011037">
    <property type="entry name" value="Pyrv_Knase-like_insert_dom_sf"/>
</dbReference>
<gene>
    <name evidence="17" type="ORF">GMBLW1_37160</name>
</gene>
<dbReference type="UniPathway" id="UPA00109">
    <property type="reaction ID" value="UER00188"/>
</dbReference>
<dbReference type="NCBIfam" id="NF004491">
    <property type="entry name" value="PRK05826.1"/>
    <property type="match status" value="1"/>
</dbReference>
<evidence type="ECO:0000256" key="4">
    <source>
        <dbReference type="ARBA" id="ARBA00012142"/>
    </source>
</evidence>
<dbReference type="GO" id="GO:0030955">
    <property type="term" value="F:potassium ion binding"/>
    <property type="evidence" value="ECO:0007669"/>
    <property type="project" value="UniProtKB-UniRule"/>
</dbReference>
<dbReference type="PANTHER" id="PTHR11817">
    <property type="entry name" value="PYRUVATE KINASE"/>
    <property type="match status" value="1"/>
</dbReference>
<keyword evidence="10 14" id="KW-0460">Magnesium</keyword>
<keyword evidence="9" id="KW-0067">ATP-binding</keyword>
<evidence type="ECO:0000256" key="8">
    <source>
        <dbReference type="ARBA" id="ARBA00022777"/>
    </source>
</evidence>
<comment type="cofactor">
    <cofactor evidence="1">
        <name>K(+)</name>
        <dbReference type="ChEBI" id="CHEBI:29103"/>
    </cofactor>
</comment>
<dbReference type="InterPro" id="IPR018209">
    <property type="entry name" value="Pyrv_Knase_AS"/>
</dbReference>
<accession>A0A6C2YVT2</accession>
<comment type="similarity">
    <text evidence="3 14">Belongs to the pyruvate kinase family.</text>
</comment>
<keyword evidence="8 14" id="KW-0418">Kinase</keyword>
<dbReference type="KEGG" id="tim:GMBLW1_37160"/>
<dbReference type="InterPro" id="IPR001697">
    <property type="entry name" value="Pyr_Knase"/>
</dbReference>
<evidence type="ECO:0000256" key="6">
    <source>
        <dbReference type="ARBA" id="ARBA00022723"/>
    </source>
</evidence>
<dbReference type="Gene3D" id="3.20.20.60">
    <property type="entry name" value="Phosphoenolpyruvate-binding domains"/>
    <property type="match status" value="1"/>
</dbReference>
<dbReference type="InterPro" id="IPR036918">
    <property type="entry name" value="Pyrv_Knase_C_sf"/>
</dbReference>
<evidence type="ECO:0000256" key="3">
    <source>
        <dbReference type="ARBA" id="ARBA00008663"/>
    </source>
</evidence>
<dbReference type="SUPFAM" id="SSF51621">
    <property type="entry name" value="Phosphoenolpyruvate/pyruvate domain"/>
    <property type="match status" value="1"/>
</dbReference>
<comment type="catalytic activity">
    <reaction evidence="14">
        <text>pyruvate + ATP = phosphoenolpyruvate + ADP + H(+)</text>
        <dbReference type="Rhea" id="RHEA:18157"/>
        <dbReference type="ChEBI" id="CHEBI:15361"/>
        <dbReference type="ChEBI" id="CHEBI:15378"/>
        <dbReference type="ChEBI" id="CHEBI:30616"/>
        <dbReference type="ChEBI" id="CHEBI:58702"/>
        <dbReference type="ChEBI" id="CHEBI:456216"/>
        <dbReference type="EC" id="2.7.1.40"/>
    </reaction>
</comment>
<dbReference type="InterPro" id="IPR015795">
    <property type="entry name" value="Pyrv_Knase_C"/>
</dbReference>
<keyword evidence="7" id="KW-0547">Nucleotide-binding</keyword>
<dbReference type="InterPro" id="IPR015806">
    <property type="entry name" value="Pyrv_Knase_insert_dom_sf"/>
</dbReference>
<dbReference type="AlphaFoldDB" id="A0A6C2YVT2"/>
<evidence type="ECO:0000256" key="12">
    <source>
        <dbReference type="ARBA" id="ARBA00023317"/>
    </source>
</evidence>
<dbReference type="InterPro" id="IPR040442">
    <property type="entry name" value="Pyrv_kinase-like_dom_sf"/>
</dbReference>
<dbReference type="GO" id="GO:0016301">
    <property type="term" value="F:kinase activity"/>
    <property type="evidence" value="ECO:0007669"/>
    <property type="project" value="UniProtKB-KW"/>
</dbReference>
<dbReference type="FunCoup" id="A0A6C2YVT2">
    <property type="interactions" value="178"/>
</dbReference>
<sequence length="480" mass="51748">MRRRTRIVATLGPAADPPEILAALIEAGVDIARINFSHGSAEEHLDRIERFRQAARAAGRNVAVLADLPGPKLRCKMPQPLTLTPGHDVTFSMLAKAEYPDDIALTEPELLRDVQPGHRILLDDGRLQLEAIRFEGYRLVARVKVGGVLLPNKGINLPDSPLSIEALTPRDRVALEIAARAQVDWVALSFVRDPESAQALRAEMAQFGLVCPILAKIERPEAVTTAPAIIAAFDGIMVARGDLGVEIPLERVPSVQKRLIGLARSMGKPVITATDMLDSMRMNPRPTRAEASDVANAIYDGTDAVMLSGETAVGNYPVEAVTCMHRIALETEAHLHRLGSQTALLDTPIPNQSIDDSITDMTCSLAQQLSADAIVMPTLSSRTARLLARHRPWTKLIAPTPHAHVMRQMAIIWGVIPVQMPTLEPGKGRMDAAVLSAVEAGVLEPGQLVVVLAGHPLEGGDRLPTIRVLRVGPDGRSASP</sequence>
<organism evidence="17">
    <name type="scientific">Tuwongella immobilis</name>
    <dbReference type="NCBI Taxonomy" id="692036"/>
    <lineage>
        <taxon>Bacteria</taxon>
        <taxon>Pseudomonadati</taxon>
        <taxon>Planctomycetota</taxon>
        <taxon>Planctomycetia</taxon>
        <taxon>Gemmatales</taxon>
        <taxon>Gemmataceae</taxon>
        <taxon>Tuwongella</taxon>
    </lineage>
</organism>
<dbReference type="EMBL" id="LR593887">
    <property type="protein sequence ID" value="VTS08310.1"/>
    <property type="molecule type" value="Genomic_DNA"/>
</dbReference>
<dbReference type="Pfam" id="PF02887">
    <property type="entry name" value="PK_C"/>
    <property type="match status" value="1"/>
</dbReference>
<dbReference type="NCBIfam" id="NF004978">
    <property type="entry name" value="PRK06354.1"/>
    <property type="match status" value="1"/>
</dbReference>
<keyword evidence="11 14" id="KW-0324">Glycolysis</keyword>
<protein>
    <recommendedName>
        <fullName evidence="4 13">Pyruvate kinase</fullName>
        <ecNumber evidence="4 13">2.7.1.40</ecNumber>
    </recommendedName>
</protein>
<evidence type="ECO:0000256" key="9">
    <source>
        <dbReference type="ARBA" id="ARBA00022840"/>
    </source>
</evidence>
<evidence type="ECO:0000256" key="5">
    <source>
        <dbReference type="ARBA" id="ARBA00022679"/>
    </source>
</evidence>
<dbReference type="PRINTS" id="PR01050">
    <property type="entry name" value="PYRUVTKNASE"/>
</dbReference>
<evidence type="ECO:0000256" key="14">
    <source>
        <dbReference type="RuleBase" id="RU000504"/>
    </source>
</evidence>
<dbReference type="InterPro" id="IPR015793">
    <property type="entry name" value="Pyrv_Knase_brl"/>
</dbReference>
<evidence type="ECO:0000256" key="11">
    <source>
        <dbReference type="ARBA" id="ARBA00023152"/>
    </source>
</evidence>
<evidence type="ECO:0000313" key="18">
    <source>
        <dbReference type="Proteomes" id="UP000464378"/>
    </source>
</evidence>
<dbReference type="InterPro" id="IPR015813">
    <property type="entry name" value="Pyrv/PenolPyrv_kinase-like_dom"/>
</dbReference>
<proteinExistence type="inferred from homology"/>
<dbReference type="EMBL" id="LR586016">
    <property type="protein sequence ID" value="VIP05477.1"/>
    <property type="molecule type" value="Genomic_DNA"/>
</dbReference>
<feature type="domain" description="Pyruvate kinase C-terminal" evidence="16">
    <location>
        <begin position="356"/>
        <end position="468"/>
    </location>
</feature>
<dbReference type="PROSITE" id="PS00110">
    <property type="entry name" value="PYRUVATE_KINASE"/>
    <property type="match status" value="1"/>
</dbReference>
<keyword evidence="12 17" id="KW-0670">Pyruvate</keyword>
<keyword evidence="6" id="KW-0479">Metal-binding</keyword>
<evidence type="ECO:0000256" key="13">
    <source>
        <dbReference type="NCBIfam" id="TIGR01064"/>
    </source>
</evidence>
<dbReference type="GO" id="GO:0000287">
    <property type="term" value="F:magnesium ion binding"/>
    <property type="evidence" value="ECO:0007669"/>
    <property type="project" value="UniProtKB-UniRule"/>
</dbReference>
<comment type="pathway">
    <text evidence="2 14">Carbohydrate degradation; glycolysis; pyruvate from D-glyceraldehyde 3-phosphate: step 5/5.</text>
</comment>
<evidence type="ECO:0000256" key="2">
    <source>
        <dbReference type="ARBA" id="ARBA00004997"/>
    </source>
</evidence>
<dbReference type="SUPFAM" id="SSF52935">
    <property type="entry name" value="PK C-terminal domain-like"/>
    <property type="match status" value="1"/>
</dbReference>
<evidence type="ECO:0000259" key="15">
    <source>
        <dbReference type="Pfam" id="PF00224"/>
    </source>
</evidence>
<dbReference type="GO" id="GO:0004743">
    <property type="term" value="F:pyruvate kinase activity"/>
    <property type="evidence" value="ECO:0007669"/>
    <property type="project" value="UniProtKB-UniRule"/>
</dbReference>
<dbReference type="Pfam" id="PF00224">
    <property type="entry name" value="PK"/>
    <property type="match status" value="1"/>
</dbReference>
<dbReference type="NCBIfam" id="TIGR01064">
    <property type="entry name" value="pyruv_kin"/>
    <property type="match status" value="1"/>
</dbReference>
<evidence type="ECO:0000256" key="7">
    <source>
        <dbReference type="ARBA" id="ARBA00022741"/>
    </source>
</evidence>
<keyword evidence="5 14" id="KW-0808">Transferase</keyword>
<dbReference type="InParanoid" id="A0A6C2YVT2"/>
<evidence type="ECO:0000256" key="1">
    <source>
        <dbReference type="ARBA" id="ARBA00001958"/>
    </source>
</evidence>